<gene>
    <name evidence="1" type="ORF">MSG_01888</name>
</gene>
<reference evidence="2" key="1">
    <citation type="submission" date="2017-06" db="EMBL/GenBank/DDBJ databases">
        <title>Complete Genome Sequence of Mycobacterium shigaense.</title>
        <authorList>
            <person name="Fukano H."/>
            <person name="Yoshida M."/>
            <person name="Kazumi Y."/>
            <person name="Ogura Y."/>
            <person name="Mitarai S."/>
            <person name="Hayashi T."/>
            <person name="Hoshino Y."/>
        </authorList>
    </citation>
    <scope>NUCLEOTIDE SEQUENCE [LARGE SCALE GENOMIC DNA]</scope>
    <source>
        <strain evidence="2">UN-152</strain>
    </source>
</reference>
<dbReference type="EMBL" id="AP018164">
    <property type="protein sequence ID" value="BAX92041.1"/>
    <property type="molecule type" value="Genomic_DNA"/>
</dbReference>
<evidence type="ECO:0000313" key="1">
    <source>
        <dbReference type="EMBL" id="BAX92041.1"/>
    </source>
</evidence>
<sequence length="75" mass="8181">MNLKATEELPVEVVFPDVISGAVVPSSEWGPVGLFNVTSRGDVLRLAFLPQEVRMLAALWLNIADELDKFQAAQA</sequence>
<dbReference type="AlphaFoldDB" id="A0A1Z4EGF6"/>
<evidence type="ECO:0000313" key="2">
    <source>
        <dbReference type="Proteomes" id="UP000217736"/>
    </source>
</evidence>
<proteinExistence type="predicted"/>
<keyword evidence="2" id="KW-1185">Reference proteome</keyword>
<protein>
    <submittedName>
        <fullName evidence="1">Uncharacterized protein</fullName>
    </submittedName>
</protein>
<dbReference type="Proteomes" id="UP000217736">
    <property type="component" value="Chromosome"/>
</dbReference>
<accession>A0A1Z4EGF6</accession>
<dbReference type="RefSeq" id="WP_142404450.1">
    <property type="nucleotide sequence ID" value="NZ_AP018164.1"/>
</dbReference>
<name>A0A1Z4EGF6_9MYCO</name>
<organism evidence="1 2">
    <name type="scientific">Mycobacterium shigaense</name>
    <dbReference type="NCBI Taxonomy" id="722731"/>
    <lineage>
        <taxon>Bacteria</taxon>
        <taxon>Bacillati</taxon>
        <taxon>Actinomycetota</taxon>
        <taxon>Actinomycetes</taxon>
        <taxon>Mycobacteriales</taxon>
        <taxon>Mycobacteriaceae</taxon>
        <taxon>Mycobacterium</taxon>
        <taxon>Mycobacterium simiae complex</taxon>
    </lineage>
</organism>
<dbReference type="KEGG" id="mshg:MSG_01888"/>